<protein>
    <submittedName>
        <fullName evidence="2">Uncharacterized protein</fullName>
    </submittedName>
</protein>
<evidence type="ECO:0000256" key="1">
    <source>
        <dbReference type="SAM" id="MobiDB-lite"/>
    </source>
</evidence>
<dbReference type="AlphaFoldDB" id="A0AAW9CSF3"/>
<accession>A0AAW9CSF3</accession>
<reference evidence="2" key="1">
    <citation type="submission" date="2018-08" db="EMBL/GenBank/DDBJ databases">
        <title>Identification of Burkholderia cepacia strains that express a Burkholderia pseudomallei-like capsular polysaccharide.</title>
        <authorList>
            <person name="Burtnick M.N."/>
            <person name="Vongsouvath M."/>
            <person name="Newton P."/>
            <person name="Wuthiekanun V."/>
            <person name="Limmathurotsakul D."/>
            <person name="Brett P.J."/>
            <person name="Chantratita N."/>
            <person name="Dance D.A."/>
        </authorList>
    </citation>
    <scope>NUCLEOTIDE SEQUENCE</scope>
    <source>
        <strain evidence="2">SBXCC001</strain>
    </source>
</reference>
<gene>
    <name evidence="2" type="ORF">C7S16_4489</name>
</gene>
<sequence length="84" mass="9089">MRAQPAAARSPPGSPLARRGEAHAHRRRLTSPDTHAAHRAHALRAHGTIRSETGDDRTGVEPCIATPESALAHPAAMQRQLYEE</sequence>
<feature type="region of interest" description="Disordered" evidence="1">
    <location>
        <begin position="1"/>
        <end position="84"/>
    </location>
</feature>
<evidence type="ECO:0000313" key="3">
    <source>
        <dbReference type="Proteomes" id="UP001272137"/>
    </source>
</evidence>
<proteinExistence type="predicted"/>
<name>A0AAW9CSF3_BURTH</name>
<dbReference type="EMBL" id="QXCT01000001">
    <property type="protein sequence ID" value="MDW9252756.1"/>
    <property type="molecule type" value="Genomic_DNA"/>
</dbReference>
<organism evidence="2 3">
    <name type="scientific">Burkholderia thailandensis</name>
    <dbReference type="NCBI Taxonomy" id="57975"/>
    <lineage>
        <taxon>Bacteria</taxon>
        <taxon>Pseudomonadati</taxon>
        <taxon>Pseudomonadota</taxon>
        <taxon>Betaproteobacteria</taxon>
        <taxon>Burkholderiales</taxon>
        <taxon>Burkholderiaceae</taxon>
        <taxon>Burkholderia</taxon>
        <taxon>pseudomallei group</taxon>
    </lineage>
</organism>
<evidence type="ECO:0000313" key="2">
    <source>
        <dbReference type="EMBL" id="MDW9252756.1"/>
    </source>
</evidence>
<dbReference type="Proteomes" id="UP001272137">
    <property type="component" value="Unassembled WGS sequence"/>
</dbReference>
<comment type="caution">
    <text evidence="2">The sequence shown here is derived from an EMBL/GenBank/DDBJ whole genome shotgun (WGS) entry which is preliminary data.</text>
</comment>